<comment type="caution">
    <text evidence="5">The sequence shown here is derived from an EMBL/GenBank/DDBJ whole genome shotgun (WGS) entry which is preliminary data.</text>
</comment>
<evidence type="ECO:0000256" key="3">
    <source>
        <dbReference type="ARBA" id="ARBA00023172"/>
    </source>
</evidence>
<keyword evidence="2" id="KW-0238">DNA-binding</keyword>
<dbReference type="Pfam" id="PF13102">
    <property type="entry name" value="Phage_int_SAM_5"/>
    <property type="match status" value="1"/>
</dbReference>
<dbReference type="OrthoDB" id="892893at2"/>
<dbReference type="EMBL" id="QPIG01000004">
    <property type="protein sequence ID" value="RCU56883.1"/>
    <property type="molecule type" value="Genomic_DNA"/>
</dbReference>
<dbReference type="InterPro" id="IPR050090">
    <property type="entry name" value="Tyrosine_recombinase_XerCD"/>
</dbReference>
<dbReference type="PANTHER" id="PTHR30349:SF64">
    <property type="entry name" value="PROPHAGE INTEGRASE INTD-RELATED"/>
    <property type="match status" value="1"/>
</dbReference>
<dbReference type="GO" id="GO:0006310">
    <property type="term" value="P:DNA recombination"/>
    <property type="evidence" value="ECO:0007669"/>
    <property type="project" value="UniProtKB-KW"/>
</dbReference>
<dbReference type="RefSeq" id="WP_113966359.1">
    <property type="nucleotide sequence ID" value="NZ_QNRP01000004.1"/>
</dbReference>
<evidence type="ECO:0000313" key="5">
    <source>
        <dbReference type="EMBL" id="RCU56883.1"/>
    </source>
</evidence>
<dbReference type="Pfam" id="PF00589">
    <property type="entry name" value="Phage_integrase"/>
    <property type="match status" value="1"/>
</dbReference>
<dbReference type="AlphaFoldDB" id="A0A368P375"/>
<dbReference type="Pfam" id="PF17293">
    <property type="entry name" value="Arm-DNA-bind_5"/>
    <property type="match status" value="1"/>
</dbReference>
<dbReference type="InterPro" id="IPR013762">
    <property type="entry name" value="Integrase-like_cat_sf"/>
</dbReference>
<keyword evidence="6" id="KW-1185">Reference proteome</keyword>
<dbReference type="GO" id="GO:0003677">
    <property type="term" value="F:DNA binding"/>
    <property type="evidence" value="ECO:0007669"/>
    <property type="project" value="UniProtKB-KW"/>
</dbReference>
<reference evidence="5 6" key="1">
    <citation type="submission" date="2018-07" db="EMBL/GenBank/DDBJ databases">
        <title>Oceanihabitans testaceum sp. nov., isolated from marine sediment.</title>
        <authorList>
            <person name="Li C.-M."/>
        </authorList>
    </citation>
    <scope>NUCLEOTIDE SEQUENCE [LARGE SCALE GENOMIC DNA]</scope>
    <source>
        <strain evidence="5 6">S9-10</strain>
    </source>
</reference>
<dbReference type="InterPro" id="IPR035386">
    <property type="entry name" value="Arm-DNA-bind_5"/>
</dbReference>
<name>A0A368P375_9FLAO</name>
<dbReference type="InterPro" id="IPR002104">
    <property type="entry name" value="Integrase_catalytic"/>
</dbReference>
<feature type="domain" description="Tyr recombinase" evidence="4">
    <location>
        <begin position="222"/>
        <end position="406"/>
    </location>
</feature>
<evidence type="ECO:0000313" key="6">
    <source>
        <dbReference type="Proteomes" id="UP000252249"/>
    </source>
</evidence>
<proteinExistence type="inferred from homology"/>
<dbReference type="InterPro" id="IPR025269">
    <property type="entry name" value="SAM-like_dom"/>
</dbReference>
<keyword evidence="3" id="KW-0233">DNA recombination</keyword>
<dbReference type="PROSITE" id="PS51898">
    <property type="entry name" value="TYR_RECOMBINASE"/>
    <property type="match status" value="1"/>
</dbReference>
<dbReference type="InterPro" id="IPR010998">
    <property type="entry name" value="Integrase_recombinase_N"/>
</dbReference>
<evidence type="ECO:0000256" key="1">
    <source>
        <dbReference type="ARBA" id="ARBA00008857"/>
    </source>
</evidence>
<dbReference type="SUPFAM" id="SSF56349">
    <property type="entry name" value="DNA breaking-rejoining enzymes"/>
    <property type="match status" value="1"/>
</dbReference>
<sequence>MRTKHTFSTFFWLQTTRAINEEALLYVRITVDGKRVNISLKKRVPITLWDKKKKKAKGSSPLARQINSYIEEVNTKLFQIYQDLKYQDQLITAKLIKAIYNGEEQNSKSLKDIFDYHSEKIKDTLAPGSIRNYGITQNYIFRFLEEKKHSTDIHLNKLNFEFLSQFELFLTKVWPTGHPKALSNNTRMKHIQRLRKVVTLAYHLEWIDRDPFIKWKMSYDKTTREFLSELELKNLEEKVFLSERLDRVRDLFVFSCYTGISYIDIMSLTPDNVVLNINGGNWIMTKRQKTNATVKVPLLDQALSIINKYKNHPITNISGSLLPVITNEKLNAYLKEVANHVEIHKNLTFHMARHTFATTVTLSNGVPIETVSKLLGHSKIATTQIYARVLEHKISDDMNTLQNILRNKKSDNNSKAKRNN</sequence>
<dbReference type="CDD" id="cd01185">
    <property type="entry name" value="INTN1_C_like"/>
    <property type="match status" value="1"/>
</dbReference>
<dbReference type="InterPro" id="IPR011010">
    <property type="entry name" value="DNA_brk_join_enz"/>
</dbReference>
<dbReference type="Gene3D" id="1.10.443.10">
    <property type="entry name" value="Intergrase catalytic core"/>
    <property type="match status" value="1"/>
</dbReference>
<evidence type="ECO:0000259" key="4">
    <source>
        <dbReference type="PROSITE" id="PS51898"/>
    </source>
</evidence>
<dbReference type="Gene3D" id="1.10.150.130">
    <property type="match status" value="1"/>
</dbReference>
<comment type="similarity">
    <text evidence="1">Belongs to the 'phage' integrase family.</text>
</comment>
<protein>
    <submittedName>
        <fullName evidence="5">Site-specific integrase</fullName>
    </submittedName>
</protein>
<organism evidence="5 6">
    <name type="scientific">Oceanihabitans sediminis</name>
    <dbReference type="NCBI Taxonomy" id="1812012"/>
    <lineage>
        <taxon>Bacteria</taxon>
        <taxon>Pseudomonadati</taxon>
        <taxon>Bacteroidota</taxon>
        <taxon>Flavobacteriia</taxon>
        <taxon>Flavobacteriales</taxon>
        <taxon>Flavobacteriaceae</taxon>
        <taxon>Oceanihabitans</taxon>
    </lineage>
</organism>
<dbReference type="Proteomes" id="UP000252249">
    <property type="component" value="Unassembled WGS sequence"/>
</dbReference>
<gene>
    <name evidence="5" type="ORF">DU428_11075</name>
</gene>
<evidence type="ECO:0000256" key="2">
    <source>
        <dbReference type="ARBA" id="ARBA00023125"/>
    </source>
</evidence>
<accession>A0A368P375</accession>
<dbReference type="PANTHER" id="PTHR30349">
    <property type="entry name" value="PHAGE INTEGRASE-RELATED"/>
    <property type="match status" value="1"/>
</dbReference>
<dbReference type="GO" id="GO:0015074">
    <property type="term" value="P:DNA integration"/>
    <property type="evidence" value="ECO:0007669"/>
    <property type="project" value="InterPro"/>
</dbReference>